<gene>
    <name evidence="2" type="ORF">HHJ74_07745</name>
</gene>
<evidence type="ECO:0000313" key="3">
    <source>
        <dbReference type="Proteomes" id="UP000582487"/>
    </source>
</evidence>
<feature type="compositionally biased region" description="Basic and acidic residues" evidence="1">
    <location>
        <begin position="49"/>
        <end position="60"/>
    </location>
</feature>
<dbReference type="EMBL" id="JABCUV010000008">
    <property type="protein sequence ID" value="NMW93585.1"/>
    <property type="molecule type" value="Genomic_DNA"/>
</dbReference>
<feature type="region of interest" description="Disordered" evidence="1">
    <location>
        <begin position="47"/>
        <end position="66"/>
    </location>
</feature>
<proteinExistence type="predicted"/>
<organism evidence="2 3">
    <name type="scientific">Mobiluncus mulieris</name>
    <dbReference type="NCBI Taxonomy" id="2052"/>
    <lineage>
        <taxon>Bacteria</taxon>
        <taxon>Bacillati</taxon>
        <taxon>Actinomycetota</taxon>
        <taxon>Actinomycetes</taxon>
        <taxon>Actinomycetales</taxon>
        <taxon>Actinomycetaceae</taxon>
        <taxon>Mobiluncus</taxon>
    </lineage>
</organism>
<reference evidence="2 3" key="1">
    <citation type="submission" date="2020-04" db="EMBL/GenBank/DDBJ databases">
        <title>Antimicrobial susceptibility and clonality of vaginal-derived multi-drug resistant Mobiluncus isolates in China.</title>
        <authorList>
            <person name="Zhang X."/>
        </authorList>
    </citation>
    <scope>NUCLEOTIDE SEQUENCE [LARGE SCALE GENOMIC DNA]</scope>
    <source>
        <strain evidence="2 3">7</strain>
    </source>
</reference>
<protein>
    <submittedName>
        <fullName evidence="2">Uncharacterized protein</fullName>
    </submittedName>
</protein>
<name>A0A848RPZ6_9ACTO</name>
<dbReference type="Proteomes" id="UP000582487">
    <property type="component" value="Unassembled WGS sequence"/>
</dbReference>
<sequence length="66" mass="7490">MPPRCYLDSKAHTPGHWVQAQGFRLQIIDENGSAGHKPDTPALCLEPRMAPHEQRREAQPKDYLAQ</sequence>
<comment type="caution">
    <text evidence="2">The sequence shown here is derived from an EMBL/GenBank/DDBJ whole genome shotgun (WGS) entry which is preliminary data.</text>
</comment>
<dbReference type="AlphaFoldDB" id="A0A848RPZ6"/>
<evidence type="ECO:0000313" key="2">
    <source>
        <dbReference type="EMBL" id="NMW93585.1"/>
    </source>
</evidence>
<evidence type="ECO:0000256" key="1">
    <source>
        <dbReference type="SAM" id="MobiDB-lite"/>
    </source>
</evidence>
<dbReference type="RefSeq" id="WP_169764913.1">
    <property type="nucleotide sequence ID" value="NZ_JABCUT010000002.1"/>
</dbReference>
<accession>A0A848RPZ6</accession>